<protein>
    <submittedName>
        <fullName evidence="1">Uncharacterized protein</fullName>
    </submittedName>
</protein>
<reference evidence="1" key="1">
    <citation type="journal article" date="2021" name="New Phytol.">
        <title>Evolutionary innovations through gain and loss of genes in the ectomycorrhizal Boletales.</title>
        <authorList>
            <person name="Wu G."/>
            <person name="Miyauchi S."/>
            <person name="Morin E."/>
            <person name="Kuo A."/>
            <person name="Drula E."/>
            <person name="Varga T."/>
            <person name="Kohler A."/>
            <person name="Feng B."/>
            <person name="Cao Y."/>
            <person name="Lipzen A."/>
            <person name="Daum C."/>
            <person name="Hundley H."/>
            <person name="Pangilinan J."/>
            <person name="Johnson J."/>
            <person name="Barry K."/>
            <person name="LaButti K."/>
            <person name="Ng V."/>
            <person name="Ahrendt S."/>
            <person name="Min B."/>
            <person name="Choi I.G."/>
            <person name="Park H."/>
            <person name="Plett J.M."/>
            <person name="Magnuson J."/>
            <person name="Spatafora J.W."/>
            <person name="Nagy L.G."/>
            <person name="Henrissat B."/>
            <person name="Grigoriev I.V."/>
            <person name="Yang Z.L."/>
            <person name="Xu J."/>
            <person name="Martin F.M."/>
        </authorList>
    </citation>
    <scope>NUCLEOTIDE SEQUENCE</scope>
    <source>
        <strain evidence="1">ATCC 28755</strain>
    </source>
</reference>
<gene>
    <name evidence="1" type="ORF">BJ138DRAFT_1158836</name>
</gene>
<organism evidence="1 2">
    <name type="scientific">Hygrophoropsis aurantiaca</name>
    <dbReference type="NCBI Taxonomy" id="72124"/>
    <lineage>
        <taxon>Eukaryota</taxon>
        <taxon>Fungi</taxon>
        <taxon>Dikarya</taxon>
        <taxon>Basidiomycota</taxon>
        <taxon>Agaricomycotina</taxon>
        <taxon>Agaricomycetes</taxon>
        <taxon>Agaricomycetidae</taxon>
        <taxon>Boletales</taxon>
        <taxon>Coniophorineae</taxon>
        <taxon>Hygrophoropsidaceae</taxon>
        <taxon>Hygrophoropsis</taxon>
    </lineage>
</organism>
<sequence length="303" mass="34382">MVLKVTEPSSMQPSTDAGTESSDHDSDLYIHPSPDVLNPQTSTTPSASLSIDDLPDPNNAAAQLHQLISRVIHTRETEEKILGERYQASLSHLAELDKAFSSAKEKAKLANNRVFAVRREITLLEDRECTAADVQQASEYLNFVEEEKSWMTAYVNIASSLPDKAFLDVSQMFCFSVFLHGLRTEPTTDSEFKSNIVSNIPRFRRWNRSLQWHALHRKRPTLKRSPPSIELKLVIFSATYMESLSKRQRKCASSLSRVLHYSLPNFPSSENLVGPCEERSLLMWELCAFLFTMQETSSGMLYM</sequence>
<keyword evidence="2" id="KW-1185">Reference proteome</keyword>
<proteinExistence type="predicted"/>
<evidence type="ECO:0000313" key="1">
    <source>
        <dbReference type="EMBL" id="KAH7907918.1"/>
    </source>
</evidence>
<evidence type="ECO:0000313" key="2">
    <source>
        <dbReference type="Proteomes" id="UP000790377"/>
    </source>
</evidence>
<comment type="caution">
    <text evidence="1">The sequence shown here is derived from an EMBL/GenBank/DDBJ whole genome shotgun (WGS) entry which is preliminary data.</text>
</comment>
<dbReference type="EMBL" id="MU267859">
    <property type="protein sequence ID" value="KAH7907918.1"/>
    <property type="molecule type" value="Genomic_DNA"/>
</dbReference>
<name>A0ACB8A5H7_9AGAM</name>
<accession>A0ACB8A5H7</accession>
<dbReference type="Proteomes" id="UP000790377">
    <property type="component" value="Unassembled WGS sequence"/>
</dbReference>